<organism evidence="1">
    <name type="scientific">gut metagenome</name>
    <dbReference type="NCBI Taxonomy" id="749906"/>
    <lineage>
        <taxon>unclassified sequences</taxon>
        <taxon>metagenomes</taxon>
        <taxon>organismal metagenomes</taxon>
    </lineage>
</organism>
<dbReference type="AlphaFoldDB" id="J9FUT6"/>
<reference evidence="1" key="1">
    <citation type="journal article" date="2012" name="PLoS ONE">
        <title>Gene sets for utilization of primary and secondary nutrition supplies in the distal gut of endangered iberian lynx.</title>
        <authorList>
            <person name="Alcaide M."/>
            <person name="Messina E."/>
            <person name="Richter M."/>
            <person name="Bargiela R."/>
            <person name="Peplies J."/>
            <person name="Huws S.A."/>
            <person name="Newbold C.J."/>
            <person name="Golyshin P.N."/>
            <person name="Simon M.A."/>
            <person name="Lopez G."/>
            <person name="Yakimov M.M."/>
            <person name="Ferrer M."/>
        </authorList>
    </citation>
    <scope>NUCLEOTIDE SEQUENCE</scope>
</reference>
<dbReference type="EMBL" id="AMCI01004123">
    <property type="protein sequence ID" value="EJW98746.1"/>
    <property type="molecule type" value="Genomic_DNA"/>
</dbReference>
<sequence>MVPVMDRSQTLLEVKYNGFLLSYIKDMLGDLGKSELSVSKYALARQLSYYDHL</sequence>
<accession>J9FUT6</accession>
<protein>
    <submittedName>
        <fullName evidence="1">Uncharacterized protein</fullName>
    </submittedName>
</protein>
<evidence type="ECO:0000313" key="1">
    <source>
        <dbReference type="EMBL" id="EJW98746.1"/>
    </source>
</evidence>
<comment type="caution">
    <text evidence="1">The sequence shown here is derived from an EMBL/GenBank/DDBJ whole genome shotgun (WGS) entry which is preliminary data.</text>
</comment>
<proteinExistence type="predicted"/>
<gene>
    <name evidence="1" type="ORF">EVA_13147</name>
</gene>
<name>J9FUT6_9ZZZZ</name>